<reference evidence="1" key="1">
    <citation type="journal article" date="2014" name="Front. Microbiol.">
        <title>High frequency of phylogenetically diverse reductive dehalogenase-homologous genes in deep subseafloor sedimentary metagenomes.</title>
        <authorList>
            <person name="Kawai M."/>
            <person name="Futagami T."/>
            <person name="Toyoda A."/>
            <person name="Takaki Y."/>
            <person name="Nishi S."/>
            <person name="Hori S."/>
            <person name="Arai W."/>
            <person name="Tsubouchi T."/>
            <person name="Morono Y."/>
            <person name="Uchiyama I."/>
            <person name="Ito T."/>
            <person name="Fujiyama A."/>
            <person name="Inagaki F."/>
            <person name="Takami H."/>
        </authorList>
    </citation>
    <scope>NUCLEOTIDE SEQUENCE</scope>
    <source>
        <strain evidence="1">Expedition CK06-06</strain>
    </source>
</reference>
<sequence length="108" mass="12716">MIDKEAKKWWNIAEMIFCNSRKNLARQLFNYLPDQRDLLPVLDAITNSKGWIKSTGELLIVRLEPLETPRFKDAQIQLCRHLNNQKIYLPNGKLLQYDVGDNPYDVQK</sequence>
<dbReference type="EMBL" id="BARU01002021">
    <property type="protein sequence ID" value="GAH23322.1"/>
    <property type="molecule type" value="Genomic_DNA"/>
</dbReference>
<comment type="caution">
    <text evidence="1">The sequence shown here is derived from an EMBL/GenBank/DDBJ whole genome shotgun (WGS) entry which is preliminary data.</text>
</comment>
<proteinExistence type="predicted"/>
<protein>
    <submittedName>
        <fullName evidence="1">Uncharacterized protein</fullName>
    </submittedName>
</protein>
<evidence type="ECO:0000313" key="1">
    <source>
        <dbReference type="EMBL" id="GAH23322.1"/>
    </source>
</evidence>
<accession>X1DT34</accession>
<name>X1DT34_9ZZZZ</name>
<gene>
    <name evidence="1" type="ORF">S03H2_04957</name>
</gene>
<dbReference type="AlphaFoldDB" id="X1DT34"/>
<organism evidence="1">
    <name type="scientific">marine sediment metagenome</name>
    <dbReference type="NCBI Taxonomy" id="412755"/>
    <lineage>
        <taxon>unclassified sequences</taxon>
        <taxon>metagenomes</taxon>
        <taxon>ecological metagenomes</taxon>
    </lineage>
</organism>